<reference evidence="2 3" key="1">
    <citation type="submission" date="2017-11" db="EMBL/GenBank/DDBJ databases">
        <title>De-novo sequencing of pomegranate (Punica granatum L.) genome.</title>
        <authorList>
            <person name="Akparov Z."/>
            <person name="Amiraslanov A."/>
            <person name="Hajiyeva S."/>
            <person name="Abbasov M."/>
            <person name="Kaur K."/>
            <person name="Hamwieh A."/>
            <person name="Solovyev V."/>
            <person name="Salamov A."/>
            <person name="Braich B."/>
            <person name="Kosarev P."/>
            <person name="Mahmoud A."/>
            <person name="Hajiyev E."/>
            <person name="Babayeva S."/>
            <person name="Izzatullayeva V."/>
            <person name="Mammadov A."/>
            <person name="Mammadov A."/>
            <person name="Sharifova S."/>
            <person name="Ojaghi J."/>
            <person name="Eynullazada K."/>
            <person name="Bayramov B."/>
            <person name="Abdulazimova A."/>
            <person name="Shahmuradov I."/>
        </authorList>
    </citation>
    <scope>NUCLEOTIDE SEQUENCE [LARGE SCALE GENOMIC DNA]</scope>
    <source>
        <strain evidence="3">cv. AG2017</strain>
        <tissue evidence="2">Leaf</tissue>
    </source>
</reference>
<accession>A0A2I0HMV9</accession>
<dbReference type="EMBL" id="PGOL01007086">
    <property type="protein sequence ID" value="PKI33064.1"/>
    <property type="molecule type" value="Genomic_DNA"/>
</dbReference>
<comment type="caution">
    <text evidence="2">The sequence shown here is derived from an EMBL/GenBank/DDBJ whole genome shotgun (WGS) entry which is preliminary data.</text>
</comment>
<gene>
    <name evidence="2" type="ORF">CRG98_046545</name>
</gene>
<evidence type="ECO:0008006" key="4">
    <source>
        <dbReference type="Google" id="ProtNLM"/>
    </source>
</evidence>
<feature type="transmembrane region" description="Helical" evidence="1">
    <location>
        <begin position="137"/>
        <end position="159"/>
    </location>
</feature>
<keyword evidence="1" id="KW-0812">Transmembrane</keyword>
<protein>
    <recommendedName>
        <fullName evidence="4">PGG domain-containing protein</fullName>
    </recommendedName>
</protein>
<evidence type="ECO:0000313" key="2">
    <source>
        <dbReference type="EMBL" id="PKI33064.1"/>
    </source>
</evidence>
<name>A0A2I0HMV9_PUNGR</name>
<organism evidence="2 3">
    <name type="scientific">Punica granatum</name>
    <name type="common">Pomegranate</name>
    <dbReference type="NCBI Taxonomy" id="22663"/>
    <lineage>
        <taxon>Eukaryota</taxon>
        <taxon>Viridiplantae</taxon>
        <taxon>Streptophyta</taxon>
        <taxon>Embryophyta</taxon>
        <taxon>Tracheophyta</taxon>
        <taxon>Spermatophyta</taxon>
        <taxon>Magnoliopsida</taxon>
        <taxon>eudicotyledons</taxon>
        <taxon>Gunneridae</taxon>
        <taxon>Pentapetalae</taxon>
        <taxon>rosids</taxon>
        <taxon>malvids</taxon>
        <taxon>Myrtales</taxon>
        <taxon>Lythraceae</taxon>
        <taxon>Punica</taxon>
    </lineage>
</organism>
<dbReference type="Proteomes" id="UP000233551">
    <property type="component" value="Unassembled WGS sequence"/>
</dbReference>
<keyword evidence="3" id="KW-1185">Reference proteome</keyword>
<keyword evidence="1" id="KW-0472">Membrane</keyword>
<keyword evidence="1" id="KW-1133">Transmembrane helix</keyword>
<feature type="transmembrane region" description="Helical" evidence="1">
    <location>
        <begin position="179"/>
        <end position="198"/>
    </location>
</feature>
<dbReference type="AlphaFoldDB" id="A0A2I0HMV9"/>
<evidence type="ECO:0000313" key="3">
    <source>
        <dbReference type="Proteomes" id="UP000233551"/>
    </source>
</evidence>
<evidence type="ECO:0000256" key="1">
    <source>
        <dbReference type="SAM" id="Phobius"/>
    </source>
</evidence>
<sequence>MGKVVKRLLKYMADDAENLKGETALAIHDKDKGPHLSEEIGRAIRAAAMKRKHPLFHPKYLLLRVVTPTCSVRLGKYLSGDIPGRAKCNSLVLGAASEKSREVFIVIAILVATTTYQGQMVMNGTSLSPYISGNSMAFVLSVCLIIACMPADLLIGSYGNALASILPPRYSFLSATVRIRIAVASFLAFGILFTRLGLQAYSAYHLRLDLTETERRWELVGFDEDVDRQSNVQHAHQ</sequence>
<proteinExistence type="predicted"/>